<feature type="transmembrane region" description="Helical" evidence="2">
    <location>
        <begin position="65"/>
        <end position="88"/>
    </location>
</feature>
<dbReference type="Proteomes" id="UP000831768">
    <property type="component" value="Chromosome"/>
</dbReference>
<protein>
    <recommendedName>
        <fullName evidence="5">Proton-conducting membrane transporter</fullName>
    </recommendedName>
</protein>
<feature type="transmembrane region" description="Helical" evidence="2">
    <location>
        <begin position="12"/>
        <end position="33"/>
    </location>
</feature>
<evidence type="ECO:0000313" key="4">
    <source>
        <dbReference type="Proteomes" id="UP000831768"/>
    </source>
</evidence>
<dbReference type="RefSeq" id="WP_247993815.1">
    <property type="nucleotide sequence ID" value="NZ_CP096019.1"/>
</dbReference>
<dbReference type="AlphaFoldDB" id="A0A8U0A5F9"/>
<sequence length="118" mass="12407">MTTRPRLYLGRHLLSGLAAVALFVVMAAAFLSAQFPPVQGFESGSVTASIGYALFDLSGPIASEYFLVAFEVMGVLLVAALTGAVMLARRESDSDSASDVSSRDVRTDGGTASTEDRR</sequence>
<evidence type="ECO:0000313" key="3">
    <source>
        <dbReference type="EMBL" id="UPM43147.1"/>
    </source>
</evidence>
<keyword evidence="4" id="KW-1185">Reference proteome</keyword>
<gene>
    <name evidence="3" type="ORF">MW046_01555</name>
</gene>
<dbReference type="GeneID" id="71926692"/>
<evidence type="ECO:0008006" key="5">
    <source>
        <dbReference type="Google" id="ProtNLM"/>
    </source>
</evidence>
<dbReference type="InterPro" id="IPR042106">
    <property type="entry name" value="Nuo/plastoQ_OxRdtase_6_NuoJ"/>
</dbReference>
<dbReference type="Gene3D" id="1.20.120.1200">
    <property type="entry name" value="NADH-ubiquinone/plastoquinone oxidoreductase chain 6, subunit NuoJ"/>
    <property type="match status" value="1"/>
</dbReference>
<organism evidence="3 4">
    <name type="scientific">Halocatena salina</name>
    <dbReference type="NCBI Taxonomy" id="2934340"/>
    <lineage>
        <taxon>Archaea</taxon>
        <taxon>Methanobacteriati</taxon>
        <taxon>Methanobacteriota</taxon>
        <taxon>Stenosarchaea group</taxon>
        <taxon>Halobacteria</taxon>
        <taxon>Halobacteriales</taxon>
        <taxon>Natronomonadaceae</taxon>
        <taxon>Halocatena</taxon>
    </lineage>
</organism>
<reference evidence="3" key="1">
    <citation type="submission" date="2022-04" db="EMBL/GenBank/DDBJ databases">
        <title>Halocatena sp. nov., isolated from a salt lake.</title>
        <authorList>
            <person name="Cui H.-L."/>
        </authorList>
    </citation>
    <scope>NUCLEOTIDE SEQUENCE</scope>
    <source>
        <strain evidence="3">AD-1</strain>
    </source>
</reference>
<dbReference type="KEGG" id="haad:MW046_01555"/>
<evidence type="ECO:0000256" key="2">
    <source>
        <dbReference type="SAM" id="Phobius"/>
    </source>
</evidence>
<evidence type="ECO:0000256" key="1">
    <source>
        <dbReference type="SAM" id="MobiDB-lite"/>
    </source>
</evidence>
<dbReference type="EMBL" id="CP096019">
    <property type="protein sequence ID" value="UPM43147.1"/>
    <property type="molecule type" value="Genomic_DNA"/>
</dbReference>
<keyword evidence="2" id="KW-0472">Membrane</keyword>
<accession>A0A8U0A5F9</accession>
<keyword evidence="2" id="KW-1133">Transmembrane helix</keyword>
<proteinExistence type="predicted"/>
<feature type="region of interest" description="Disordered" evidence="1">
    <location>
        <begin position="89"/>
        <end position="118"/>
    </location>
</feature>
<keyword evidence="2" id="KW-0812">Transmembrane</keyword>
<name>A0A8U0A5F9_9EURY</name>